<reference evidence="2" key="1">
    <citation type="submission" date="2020-02" db="EMBL/GenBank/DDBJ databases">
        <authorList>
            <person name="Meier V. D."/>
        </authorList>
    </citation>
    <scope>NUCLEOTIDE SEQUENCE</scope>
    <source>
        <strain evidence="2">AVDCRST_MAG73</strain>
    </source>
</reference>
<evidence type="ECO:0000259" key="1">
    <source>
        <dbReference type="Pfam" id="PF01966"/>
    </source>
</evidence>
<dbReference type="SUPFAM" id="SSF109604">
    <property type="entry name" value="HD-domain/PDEase-like"/>
    <property type="match status" value="1"/>
</dbReference>
<dbReference type="Pfam" id="PF01966">
    <property type="entry name" value="HD"/>
    <property type="match status" value="1"/>
</dbReference>
<accession>A0A6J4UGN2</accession>
<dbReference type="PANTHER" id="PTHR38659:SF1">
    <property type="entry name" value="METAL DEPENDENT PHOSPHOHYDROLASE"/>
    <property type="match status" value="1"/>
</dbReference>
<organism evidence="2">
    <name type="scientific">uncultured Thermomicrobiales bacterium</name>
    <dbReference type="NCBI Taxonomy" id="1645740"/>
    <lineage>
        <taxon>Bacteria</taxon>
        <taxon>Pseudomonadati</taxon>
        <taxon>Thermomicrobiota</taxon>
        <taxon>Thermomicrobia</taxon>
        <taxon>Thermomicrobiales</taxon>
        <taxon>environmental samples</taxon>
    </lineage>
</organism>
<dbReference type="Gene3D" id="1.10.3210.10">
    <property type="entry name" value="Hypothetical protein af1432"/>
    <property type="match status" value="1"/>
</dbReference>
<dbReference type="InterPro" id="IPR006674">
    <property type="entry name" value="HD_domain"/>
</dbReference>
<evidence type="ECO:0000313" key="2">
    <source>
        <dbReference type="EMBL" id="CAA9546803.1"/>
    </source>
</evidence>
<dbReference type="AlphaFoldDB" id="A0A6J4UGN2"/>
<name>A0A6J4UGN2_9BACT</name>
<dbReference type="PANTHER" id="PTHR38659">
    <property type="entry name" value="METAL-DEPENDENT PHOSPHOHYDROLASE"/>
    <property type="match status" value="1"/>
</dbReference>
<gene>
    <name evidence="2" type="ORF">AVDCRST_MAG73-2493</name>
</gene>
<dbReference type="EMBL" id="CADCWE010000165">
    <property type="protein sequence ID" value="CAA9546803.1"/>
    <property type="molecule type" value="Genomic_DNA"/>
</dbReference>
<proteinExistence type="predicted"/>
<sequence>MTKTREDGWQLLTEFVQSDSLRRHCLAVETAMRAYARHFGESEEEWGLVGLIHDYDYEIHPTLDQHPQAGIPLLRERGYPEWAIRAIESHADHLDVPRETRLEQTLYAVDELTGFIAAVALVRPSRAVAEVTPQAVRKKMKDKAFARAVDRVAMTAGSEELGVAFDDHVAFVAAAMTANAAALGLEGTPGNVG</sequence>
<protein>
    <submittedName>
        <fullName evidence="2">HDIG domain protein</fullName>
    </submittedName>
</protein>
<feature type="domain" description="HD" evidence="1">
    <location>
        <begin position="23"/>
        <end position="112"/>
    </location>
</feature>